<dbReference type="InterPro" id="IPR050202">
    <property type="entry name" value="Cyt/Deoxycyt_deaminase"/>
</dbReference>
<comment type="catalytic activity">
    <reaction evidence="12">
        <text>2'-deoxycytidine + H2O + H(+) = 2'-deoxyuridine + NH4(+)</text>
        <dbReference type="Rhea" id="RHEA:13433"/>
        <dbReference type="ChEBI" id="CHEBI:15377"/>
        <dbReference type="ChEBI" id="CHEBI:15378"/>
        <dbReference type="ChEBI" id="CHEBI:15698"/>
        <dbReference type="ChEBI" id="CHEBI:16450"/>
        <dbReference type="ChEBI" id="CHEBI:28938"/>
        <dbReference type="EC" id="3.5.4.5"/>
    </reaction>
</comment>
<gene>
    <name evidence="14" type="ORF">OCBIM_22015214mg</name>
</gene>
<comment type="similarity">
    <text evidence="3 12">Belongs to the cytidine and deoxycytidylate deaminase family.</text>
</comment>
<dbReference type="PANTHER" id="PTHR11644:SF2">
    <property type="entry name" value="CYTIDINE DEAMINASE"/>
    <property type="match status" value="1"/>
</dbReference>
<dbReference type="PANTHER" id="PTHR11644">
    <property type="entry name" value="CYTIDINE DEAMINASE"/>
    <property type="match status" value="1"/>
</dbReference>
<feature type="binding site" evidence="11">
    <location>
        <position position="100"/>
    </location>
    <ligand>
        <name>Zn(2+)</name>
        <dbReference type="ChEBI" id="CHEBI:29105"/>
        <note>catalytic</note>
    </ligand>
</feature>
<dbReference type="GO" id="GO:0004126">
    <property type="term" value="F:cytidine deaminase activity"/>
    <property type="evidence" value="ECO:0007669"/>
    <property type="project" value="UniProtKB-UniRule"/>
</dbReference>
<dbReference type="InterPro" id="IPR006262">
    <property type="entry name" value="Cyt_deam_tetra"/>
</dbReference>
<dbReference type="InterPro" id="IPR002125">
    <property type="entry name" value="CMP_dCMP_dom"/>
</dbReference>
<evidence type="ECO:0000256" key="9">
    <source>
        <dbReference type="ARBA" id="ARBA00049558"/>
    </source>
</evidence>
<dbReference type="OMA" id="MEAKTHA"/>
<evidence type="ECO:0000256" key="7">
    <source>
        <dbReference type="ARBA" id="ARBA00022833"/>
    </source>
</evidence>
<proteinExistence type="inferred from homology"/>
<protein>
    <recommendedName>
        <fullName evidence="4 12">Cytidine deaminase</fullName>
        <ecNumber evidence="4 12">3.5.4.5</ecNumber>
    </recommendedName>
    <alternativeName>
        <fullName evidence="8 12">Cytidine aminohydrolase</fullName>
    </alternativeName>
</protein>
<dbReference type="PROSITE" id="PS51747">
    <property type="entry name" value="CYT_DCMP_DEAMINASES_2"/>
    <property type="match status" value="1"/>
</dbReference>
<evidence type="ECO:0000313" key="14">
    <source>
        <dbReference type="EMBL" id="KOF65542.1"/>
    </source>
</evidence>
<feature type="binding site" evidence="11">
    <location>
        <position position="67"/>
    </location>
    <ligand>
        <name>Zn(2+)</name>
        <dbReference type="ChEBI" id="CHEBI:29105"/>
        <note>catalytic</note>
    </ligand>
</feature>
<comment type="catalytic activity">
    <reaction evidence="9 12">
        <text>cytidine + H2O + H(+) = uridine + NH4(+)</text>
        <dbReference type="Rhea" id="RHEA:16069"/>
        <dbReference type="ChEBI" id="CHEBI:15377"/>
        <dbReference type="ChEBI" id="CHEBI:15378"/>
        <dbReference type="ChEBI" id="CHEBI:16704"/>
        <dbReference type="ChEBI" id="CHEBI:17562"/>
        <dbReference type="ChEBI" id="CHEBI:28938"/>
        <dbReference type="EC" id="3.5.4.5"/>
    </reaction>
</comment>
<evidence type="ECO:0000256" key="11">
    <source>
        <dbReference type="PIRSR" id="PIRSR606262-3"/>
    </source>
</evidence>
<feature type="binding site" evidence="11">
    <location>
        <position position="103"/>
    </location>
    <ligand>
        <name>Zn(2+)</name>
        <dbReference type="ChEBI" id="CHEBI:29105"/>
        <note>catalytic</note>
    </ligand>
</feature>
<evidence type="ECO:0000259" key="13">
    <source>
        <dbReference type="PROSITE" id="PS51747"/>
    </source>
</evidence>
<comment type="function">
    <text evidence="2 12">This enzyme scavenges exogenous and endogenous cytidine and 2'-deoxycytidine for UMP synthesis.</text>
</comment>
<dbReference type="GO" id="GO:0072527">
    <property type="term" value="P:pyrimidine-containing compound metabolic process"/>
    <property type="evidence" value="ECO:0007669"/>
    <property type="project" value="UniProtKB-ARBA"/>
</dbReference>
<dbReference type="KEGG" id="obi:106882573"/>
<evidence type="ECO:0000256" key="12">
    <source>
        <dbReference type="RuleBase" id="RU364006"/>
    </source>
</evidence>
<sequence>MASPTELGPCTAVNERVKSLIQAASEAKEKAYCPYSNFRVGAALLTEDDSIITGCNVENCSLGGTICAERTAMVKAVSEGKKSFKAIAIASDEKDKIAPCGICRQFMVEFGTDWDVYLTSNDGSFEKMTVSQLLPVAFKPSHLK</sequence>
<evidence type="ECO:0000256" key="2">
    <source>
        <dbReference type="ARBA" id="ARBA00003949"/>
    </source>
</evidence>
<feature type="domain" description="CMP/dCMP-type deaminase" evidence="13">
    <location>
        <begin position="15"/>
        <end position="141"/>
    </location>
</feature>
<dbReference type="NCBIfam" id="NF004064">
    <property type="entry name" value="PRK05578.1"/>
    <property type="match status" value="1"/>
</dbReference>
<evidence type="ECO:0000256" key="4">
    <source>
        <dbReference type="ARBA" id="ARBA00012783"/>
    </source>
</evidence>
<evidence type="ECO:0000256" key="10">
    <source>
        <dbReference type="PIRSR" id="PIRSR606262-1"/>
    </source>
</evidence>
<dbReference type="InterPro" id="IPR016193">
    <property type="entry name" value="Cytidine_deaminase-like"/>
</dbReference>
<evidence type="ECO:0000256" key="3">
    <source>
        <dbReference type="ARBA" id="ARBA00006576"/>
    </source>
</evidence>
<keyword evidence="7 11" id="KW-0862">Zinc</keyword>
<comment type="cofactor">
    <cofactor evidence="1 11 12">
        <name>Zn(2+)</name>
        <dbReference type="ChEBI" id="CHEBI:29105"/>
    </cofactor>
</comment>
<keyword evidence="6 12" id="KW-0378">Hydrolase</keyword>
<dbReference type="STRING" id="37653.A0A0L8FLK6"/>
<reference evidence="14" key="1">
    <citation type="submission" date="2015-07" db="EMBL/GenBank/DDBJ databases">
        <title>MeaNS - Measles Nucleotide Surveillance Program.</title>
        <authorList>
            <person name="Tran T."/>
            <person name="Druce J."/>
        </authorList>
    </citation>
    <scope>NUCLEOTIDE SEQUENCE</scope>
    <source>
        <strain evidence="14">UCB-OBI-ISO-001</strain>
        <tissue evidence="14">Gonad</tissue>
    </source>
</reference>
<dbReference type="GO" id="GO:0042802">
    <property type="term" value="F:identical protein binding"/>
    <property type="evidence" value="ECO:0007669"/>
    <property type="project" value="UniProtKB-ARBA"/>
</dbReference>
<dbReference type="GO" id="GO:0055086">
    <property type="term" value="P:nucleobase-containing small molecule metabolic process"/>
    <property type="evidence" value="ECO:0007669"/>
    <property type="project" value="UniProtKB-ARBA"/>
</dbReference>
<dbReference type="AlphaFoldDB" id="A0A0L8FLK6"/>
<organism evidence="14">
    <name type="scientific">Octopus bimaculoides</name>
    <name type="common">California two-spotted octopus</name>
    <dbReference type="NCBI Taxonomy" id="37653"/>
    <lineage>
        <taxon>Eukaryota</taxon>
        <taxon>Metazoa</taxon>
        <taxon>Spiralia</taxon>
        <taxon>Lophotrochozoa</taxon>
        <taxon>Mollusca</taxon>
        <taxon>Cephalopoda</taxon>
        <taxon>Coleoidea</taxon>
        <taxon>Octopodiformes</taxon>
        <taxon>Octopoda</taxon>
        <taxon>Incirrata</taxon>
        <taxon>Octopodidae</taxon>
        <taxon>Octopus</taxon>
    </lineage>
</organism>
<name>A0A0L8FLK6_OCTBM</name>
<dbReference type="PROSITE" id="PS00903">
    <property type="entry name" value="CYT_DCMP_DEAMINASES_1"/>
    <property type="match status" value="1"/>
</dbReference>
<evidence type="ECO:0000256" key="5">
    <source>
        <dbReference type="ARBA" id="ARBA00022723"/>
    </source>
</evidence>
<dbReference type="Pfam" id="PF00383">
    <property type="entry name" value="dCMP_cyt_deam_1"/>
    <property type="match status" value="1"/>
</dbReference>
<dbReference type="SUPFAM" id="SSF53927">
    <property type="entry name" value="Cytidine deaminase-like"/>
    <property type="match status" value="1"/>
</dbReference>
<dbReference type="InterPro" id="IPR016192">
    <property type="entry name" value="APOBEC/CMP_deaminase_Zn-bd"/>
</dbReference>
<dbReference type="OrthoDB" id="414540at2759"/>
<evidence type="ECO:0000256" key="8">
    <source>
        <dbReference type="ARBA" id="ARBA00032005"/>
    </source>
</evidence>
<keyword evidence="5 11" id="KW-0479">Metal-binding</keyword>
<dbReference type="FunFam" id="3.40.140.10:FF:000008">
    <property type="entry name" value="Cytidine deaminase"/>
    <property type="match status" value="1"/>
</dbReference>
<dbReference type="Gene3D" id="3.40.140.10">
    <property type="entry name" value="Cytidine Deaminase, domain 2"/>
    <property type="match status" value="1"/>
</dbReference>
<accession>A0A0L8FLK6</accession>
<dbReference type="EMBL" id="KQ429209">
    <property type="protein sequence ID" value="KOF65542.1"/>
    <property type="molecule type" value="Genomic_DNA"/>
</dbReference>
<dbReference type="CDD" id="cd01283">
    <property type="entry name" value="cytidine_deaminase"/>
    <property type="match status" value="1"/>
</dbReference>
<feature type="active site" description="Proton donor" evidence="10">
    <location>
        <position position="69"/>
    </location>
</feature>
<evidence type="ECO:0000256" key="1">
    <source>
        <dbReference type="ARBA" id="ARBA00001947"/>
    </source>
</evidence>
<dbReference type="NCBIfam" id="TIGR01354">
    <property type="entry name" value="cyt_deam_tetra"/>
    <property type="match status" value="1"/>
</dbReference>
<dbReference type="GO" id="GO:0008270">
    <property type="term" value="F:zinc ion binding"/>
    <property type="evidence" value="ECO:0007669"/>
    <property type="project" value="UniProtKB-UniRule"/>
</dbReference>
<dbReference type="GO" id="GO:0005829">
    <property type="term" value="C:cytosol"/>
    <property type="evidence" value="ECO:0007669"/>
    <property type="project" value="TreeGrafter"/>
</dbReference>
<dbReference type="EC" id="3.5.4.5" evidence="4 12"/>
<evidence type="ECO:0000256" key="6">
    <source>
        <dbReference type="ARBA" id="ARBA00022801"/>
    </source>
</evidence>